<name>G2QHT7_THET4</name>
<dbReference type="InterPro" id="IPR004827">
    <property type="entry name" value="bZIP"/>
</dbReference>
<proteinExistence type="predicted"/>
<dbReference type="VEuPathDB" id="FungiDB:MYCTH_2306730"/>
<dbReference type="PANTHER" id="PTHR39607:SF1">
    <property type="entry name" value="B-ZIP TRANSCRIPTION FACTOR (EUROFUNG)"/>
    <property type="match status" value="1"/>
</dbReference>
<dbReference type="KEGG" id="mtm:MYCTH_2306730"/>
<dbReference type="SUPFAM" id="SSF57959">
    <property type="entry name" value="Leucine zipper domain"/>
    <property type="match status" value="1"/>
</dbReference>
<dbReference type="InterPro" id="IPR046347">
    <property type="entry name" value="bZIP_sf"/>
</dbReference>
<gene>
    <name evidence="3" type="ORF">MYCTH_2306730</name>
</gene>
<feature type="domain" description="BZIP" evidence="2">
    <location>
        <begin position="51"/>
        <end position="66"/>
    </location>
</feature>
<protein>
    <recommendedName>
        <fullName evidence="2">BZIP domain-containing protein</fullName>
    </recommendedName>
</protein>
<evidence type="ECO:0000313" key="3">
    <source>
        <dbReference type="EMBL" id="AEO58947.1"/>
    </source>
</evidence>
<feature type="compositionally biased region" description="Basic and acidic residues" evidence="1">
    <location>
        <begin position="41"/>
        <end position="53"/>
    </location>
</feature>
<feature type="compositionally biased region" description="Low complexity" evidence="1">
    <location>
        <begin position="24"/>
        <end position="35"/>
    </location>
</feature>
<dbReference type="PANTHER" id="PTHR39607">
    <property type="entry name" value="XANTHOCILLIN BIOSYNTHESIS CLUSTER TRANSCRIPTION FACTOR XANC-RELATED"/>
    <property type="match status" value="1"/>
</dbReference>
<dbReference type="AlphaFoldDB" id="G2QHT7"/>
<evidence type="ECO:0000313" key="4">
    <source>
        <dbReference type="Proteomes" id="UP000007322"/>
    </source>
</evidence>
<evidence type="ECO:0000259" key="2">
    <source>
        <dbReference type="PROSITE" id="PS00036"/>
    </source>
</evidence>
<dbReference type="InParanoid" id="G2QHT7"/>
<dbReference type="OMA" id="FMTQPAY"/>
<keyword evidence="4" id="KW-1185">Reference proteome</keyword>
<feature type="compositionally biased region" description="Polar residues" evidence="1">
    <location>
        <begin position="81"/>
        <end position="92"/>
    </location>
</feature>
<dbReference type="OrthoDB" id="194358at2759"/>
<dbReference type="InterPro" id="IPR052635">
    <property type="entry name" value="Sec_Metab_Biosynth_Reg"/>
</dbReference>
<feature type="region of interest" description="Disordered" evidence="1">
    <location>
        <begin position="253"/>
        <end position="305"/>
    </location>
</feature>
<dbReference type="GO" id="GO:0003700">
    <property type="term" value="F:DNA-binding transcription factor activity"/>
    <property type="evidence" value="ECO:0007669"/>
    <property type="project" value="InterPro"/>
</dbReference>
<dbReference type="PROSITE" id="PS00036">
    <property type="entry name" value="BZIP_BASIC"/>
    <property type="match status" value="1"/>
</dbReference>
<dbReference type="HOGENOM" id="CLU_059772_0_0_1"/>
<dbReference type="EMBL" id="CP003005">
    <property type="protein sequence ID" value="AEO58947.1"/>
    <property type="molecule type" value="Genomic_DNA"/>
</dbReference>
<feature type="region of interest" description="Disordered" evidence="1">
    <location>
        <begin position="16"/>
        <end position="158"/>
    </location>
</feature>
<dbReference type="GeneID" id="11513901"/>
<organism evidence="3 4">
    <name type="scientific">Thermothelomyces thermophilus (strain ATCC 42464 / BCRC 31852 / DSM 1799)</name>
    <name type="common">Sporotrichum thermophile</name>
    <dbReference type="NCBI Taxonomy" id="573729"/>
    <lineage>
        <taxon>Eukaryota</taxon>
        <taxon>Fungi</taxon>
        <taxon>Dikarya</taxon>
        <taxon>Ascomycota</taxon>
        <taxon>Pezizomycotina</taxon>
        <taxon>Sordariomycetes</taxon>
        <taxon>Sordariomycetidae</taxon>
        <taxon>Sordariales</taxon>
        <taxon>Chaetomiaceae</taxon>
        <taxon>Thermothelomyces</taxon>
    </lineage>
</organism>
<dbReference type="Proteomes" id="UP000007322">
    <property type="component" value="Chromosome 4"/>
</dbReference>
<dbReference type="eggNOG" id="ENOG502SQYS">
    <property type="taxonomic scope" value="Eukaryota"/>
</dbReference>
<evidence type="ECO:0000256" key="1">
    <source>
        <dbReference type="SAM" id="MobiDB-lite"/>
    </source>
</evidence>
<feature type="compositionally biased region" description="Basic and acidic residues" evidence="1">
    <location>
        <begin position="70"/>
        <end position="80"/>
    </location>
</feature>
<dbReference type="RefSeq" id="XP_003664192.1">
    <property type="nucleotide sequence ID" value="XM_003664144.1"/>
</dbReference>
<accession>G2QHT7</accession>
<dbReference type="STRING" id="573729.G2QHT7"/>
<dbReference type="CDD" id="cd14688">
    <property type="entry name" value="bZIP_YAP"/>
    <property type="match status" value="1"/>
</dbReference>
<sequence length="305" mass="33785">MFAMSQHTYAYPVQSAPAPARQYSNHSTSSAFSSSANPDEDWTKISDLAERRRIQNRIAQRNYRKKLKKRLEELERRAGSSDDTSSSGNEKQSAPAKAKRTQTTKAQRQQQAPPPPPPPPQPQPAQAKPTVQGQYTPPMHHDDEYLFPPSYDGRERSHTPPMFVYSTYPAPPEEMMMAQYGGMQGYRPMTTEAYTEYLSPPQPVPVTLPSMTHFNDAIKREPGYPSALPAEDGLSYMNYNGYPSVVPGMDMNAGHPSPYDQMPHTPPSLSHSYDHSAACSDSGSYDAYPTTPLSMPGSPGLVQQG</sequence>
<feature type="compositionally biased region" description="Pro residues" evidence="1">
    <location>
        <begin position="112"/>
        <end position="123"/>
    </location>
</feature>
<reference evidence="3 4" key="1">
    <citation type="journal article" date="2011" name="Nat. Biotechnol.">
        <title>Comparative genomic analysis of the thermophilic biomass-degrading fungi Myceliophthora thermophila and Thielavia terrestris.</title>
        <authorList>
            <person name="Berka R.M."/>
            <person name="Grigoriev I.V."/>
            <person name="Otillar R."/>
            <person name="Salamov A."/>
            <person name="Grimwood J."/>
            <person name="Reid I."/>
            <person name="Ishmael N."/>
            <person name="John T."/>
            <person name="Darmond C."/>
            <person name="Moisan M.-C."/>
            <person name="Henrissat B."/>
            <person name="Coutinho P.M."/>
            <person name="Lombard V."/>
            <person name="Natvig D.O."/>
            <person name="Lindquist E."/>
            <person name="Schmutz J."/>
            <person name="Lucas S."/>
            <person name="Harris P."/>
            <person name="Powlowski J."/>
            <person name="Bellemare A."/>
            <person name="Taylor D."/>
            <person name="Butler G."/>
            <person name="de Vries R.P."/>
            <person name="Allijn I.E."/>
            <person name="van den Brink J."/>
            <person name="Ushinsky S."/>
            <person name="Storms R."/>
            <person name="Powell A.J."/>
            <person name="Paulsen I.T."/>
            <person name="Elbourne L.D.H."/>
            <person name="Baker S.E."/>
            <person name="Magnuson J."/>
            <person name="LaBoissiere S."/>
            <person name="Clutterbuck A.J."/>
            <person name="Martinez D."/>
            <person name="Wogulis M."/>
            <person name="de Leon A.L."/>
            <person name="Rey M.W."/>
            <person name="Tsang A."/>
        </authorList>
    </citation>
    <scope>NUCLEOTIDE SEQUENCE [LARGE SCALE GENOMIC DNA]</scope>
    <source>
        <strain evidence="4">ATCC 42464 / BCRC 31852 / DSM 1799</strain>
    </source>
</reference>